<dbReference type="Gene3D" id="3.40.50.1820">
    <property type="entry name" value="alpha/beta hydrolase"/>
    <property type="match status" value="1"/>
</dbReference>
<dbReference type="InterPro" id="IPR000073">
    <property type="entry name" value="AB_hydrolase_1"/>
</dbReference>
<evidence type="ECO:0000259" key="2">
    <source>
        <dbReference type="Pfam" id="PF12697"/>
    </source>
</evidence>
<gene>
    <name evidence="3" type="ORF">CAL29_14560</name>
</gene>
<dbReference type="PANTHER" id="PTHR43194:SF2">
    <property type="entry name" value="PEROXISOMAL MEMBRANE PROTEIN LPX1"/>
    <property type="match status" value="1"/>
</dbReference>
<feature type="chain" id="PRO_5012808438" evidence="1">
    <location>
        <begin position="21"/>
        <end position="298"/>
    </location>
</feature>
<keyword evidence="1" id="KW-0732">Signal</keyword>
<feature type="domain" description="AB hydrolase-1" evidence="2">
    <location>
        <begin position="65"/>
        <end position="288"/>
    </location>
</feature>
<dbReference type="InterPro" id="IPR029058">
    <property type="entry name" value="AB_hydrolase_fold"/>
</dbReference>
<dbReference type="Proteomes" id="UP000216020">
    <property type="component" value="Unassembled WGS sequence"/>
</dbReference>
<dbReference type="SUPFAM" id="SSF53474">
    <property type="entry name" value="alpha/beta-Hydrolases"/>
    <property type="match status" value="1"/>
</dbReference>
<reference evidence="4" key="1">
    <citation type="submission" date="2017-05" db="EMBL/GenBank/DDBJ databases">
        <title>Complete and WGS of Bordetella genogroups.</title>
        <authorList>
            <person name="Spilker T."/>
            <person name="Lipuma J."/>
        </authorList>
    </citation>
    <scope>NUCLEOTIDE SEQUENCE [LARGE SCALE GENOMIC DNA]</scope>
    <source>
        <strain evidence="4">AU16122</strain>
    </source>
</reference>
<evidence type="ECO:0000256" key="1">
    <source>
        <dbReference type="SAM" id="SignalP"/>
    </source>
</evidence>
<keyword evidence="4" id="KW-1185">Reference proteome</keyword>
<feature type="signal peptide" evidence="1">
    <location>
        <begin position="1"/>
        <end position="20"/>
    </location>
</feature>
<dbReference type="PANTHER" id="PTHR43194">
    <property type="entry name" value="HYDROLASE ALPHA/BETA FOLD FAMILY"/>
    <property type="match status" value="1"/>
</dbReference>
<comment type="caution">
    <text evidence="3">The sequence shown here is derived from an EMBL/GenBank/DDBJ whole genome shotgun (WGS) entry which is preliminary data.</text>
</comment>
<accession>A0A261SBG8</accession>
<proteinExistence type="predicted"/>
<dbReference type="EMBL" id="NEVM01000002">
    <property type="protein sequence ID" value="OZI34706.1"/>
    <property type="molecule type" value="Genomic_DNA"/>
</dbReference>
<organism evidence="3 4">
    <name type="scientific">Bordetella genomosp. 10</name>
    <dbReference type="NCBI Taxonomy" id="1416804"/>
    <lineage>
        <taxon>Bacteria</taxon>
        <taxon>Pseudomonadati</taxon>
        <taxon>Pseudomonadota</taxon>
        <taxon>Betaproteobacteria</taxon>
        <taxon>Burkholderiales</taxon>
        <taxon>Alcaligenaceae</taxon>
        <taxon>Bordetella</taxon>
    </lineage>
</organism>
<protein>
    <submittedName>
        <fullName evidence="3">Alpha/beta hydrolase</fullName>
    </submittedName>
</protein>
<dbReference type="AlphaFoldDB" id="A0A261SBG8"/>
<dbReference type="InterPro" id="IPR050228">
    <property type="entry name" value="Carboxylesterase_BioH"/>
</dbReference>
<evidence type="ECO:0000313" key="3">
    <source>
        <dbReference type="EMBL" id="OZI34706.1"/>
    </source>
</evidence>
<dbReference type="GO" id="GO:0016787">
    <property type="term" value="F:hydrolase activity"/>
    <property type="evidence" value="ECO:0007669"/>
    <property type="project" value="UniProtKB-KW"/>
</dbReference>
<evidence type="ECO:0000313" key="4">
    <source>
        <dbReference type="Proteomes" id="UP000216020"/>
    </source>
</evidence>
<sequence length="298" mass="31595">MAALALGLASAFLGCPATHAANAANAANGTNAANADMDAARHHVLVQAAPDVRIDVIEEGKGTPLVLLPSRGRGAEDFDDVAQRLAARGYRVIHPQPRGIGQSVGPMRNITLHDLGNDVAAVIRDQARQPVVIVGHAFGNWVARTTSVDHPDLVRGVVIVAAAAKAYPPGLSEHVDRSSDLSLPDAERLKSLQFAFFAPGHDASVWLKGWYPEVNESQRLAGKATRQSDWWSGGKAPMLDLQAGNDPFKPAATRNEVKDEFGGRVTLVVIPGAGHALVPEEPAAVVDALVKWEKSLPR</sequence>
<name>A0A261SBG8_9BORD</name>
<keyword evidence="3" id="KW-0378">Hydrolase</keyword>
<dbReference type="Pfam" id="PF12697">
    <property type="entry name" value="Abhydrolase_6"/>
    <property type="match status" value="1"/>
</dbReference>